<dbReference type="Proteomes" id="UP001500213">
    <property type="component" value="Unassembled WGS sequence"/>
</dbReference>
<evidence type="ECO:0000313" key="7">
    <source>
        <dbReference type="Proteomes" id="UP001500213"/>
    </source>
</evidence>
<dbReference type="Gene3D" id="3.40.50.2300">
    <property type="match status" value="2"/>
</dbReference>
<dbReference type="CDD" id="cd06267">
    <property type="entry name" value="PBP1_LacI_sugar_binding-like"/>
    <property type="match status" value="1"/>
</dbReference>
<dbReference type="InterPro" id="IPR010982">
    <property type="entry name" value="Lambda_DNA-bd_dom_sf"/>
</dbReference>
<dbReference type="PROSITE" id="PS50932">
    <property type="entry name" value="HTH_LACI_2"/>
    <property type="match status" value="1"/>
</dbReference>
<dbReference type="PANTHER" id="PTHR30146:SF148">
    <property type="entry name" value="HTH-TYPE TRANSCRIPTIONAL REPRESSOR PURR-RELATED"/>
    <property type="match status" value="1"/>
</dbReference>
<dbReference type="SUPFAM" id="SSF47413">
    <property type="entry name" value="lambda repressor-like DNA-binding domains"/>
    <property type="match status" value="1"/>
</dbReference>
<sequence>MTTASPGRRERGTTMAKRKVGAAPTVYDVADAAAVSIATVSRAVRNPESVTPATRERVEQAIHELGYVPSAPARALADRRTGAYGLLLPGFDDLEDAAAPAPSDGSVRITDDRGNRSPIGGAPLYYDEVLRGAEVEAWRHGAALLVAVGRGQGHDIAGRVDGLAVFARTMTDDAIARVAGRTPVVLLADEQAARGIDSVSVDNARGMRALVEHVVGELGIRDLAYLAGPKDSPDDAVRRTGLGQALAAHKVDSRSVRVRHGDFGRARAAQVAAELIAERAPRALVCANDQSALGALDAIRAAGLRVPDDIVVTGFDGIEAGAYATPPITTVRQPMRALGGAAIRALEARIADPTAAPQHLTLPVEVLLRESCPPAL</sequence>
<evidence type="ECO:0000259" key="5">
    <source>
        <dbReference type="PROSITE" id="PS50932"/>
    </source>
</evidence>
<evidence type="ECO:0000313" key="6">
    <source>
        <dbReference type="EMBL" id="GAA4187373.1"/>
    </source>
</evidence>
<organism evidence="6 7">
    <name type="scientific">Gryllotalpicola kribbensis</name>
    <dbReference type="NCBI Taxonomy" id="993084"/>
    <lineage>
        <taxon>Bacteria</taxon>
        <taxon>Bacillati</taxon>
        <taxon>Actinomycetota</taxon>
        <taxon>Actinomycetes</taxon>
        <taxon>Micrococcales</taxon>
        <taxon>Microbacteriaceae</taxon>
        <taxon>Gryllotalpicola</taxon>
    </lineage>
</organism>
<dbReference type="Gene3D" id="1.10.260.40">
    <property type="entry name" value="lambda repressor-like DNA-binding domains"/>
    <property type="match status" value="1"/>
</dbReference>
<evidence type="ECO:0000256" key="2">
    <source>
        <dbReference type="ARBA" id="ARBA00023015"/>
    </source>
</evidence>
<dbReference type="PROSITE" id="PS00356">
    <property type="entry name" value="HTH_LACI_1"/>
    <property type="match status" value="1"/>
</dbReference>
<dbReference type="SUPFAM" id="SSF53822">
    <property type="entry name" value="Periplasmic binding protein-like I"/>
    <property type="match status" value="1"/>
</dbReference>
<dbReference type="Pfam" id="PF00356">
    <property type="entry name" value="LacI"/>
    <property type="match status" value="1"/>
</dbReference>
<dbReference type="SMART" id="SM00354">
    <property type="entry name" value="HTH_LACI"/>
    <property type="match status" value="1"/>
</dbReference>
<keyword evidence="1" id="KW-0678">Repressor</keyword>
<protein>
    <submittedName>
        <fullName evidence="6">LacI family DNA-binding transcriptional regulator</fullName>
    </submittedName>
</protein>
<dbReference type="PANTHER" id="PTHR30146">
    <property type="entry name" value="LACI-RELATED TRANSCRIPTIONAL REPRESSOR"/>
    <property type="match status" value="1"/>
</dbReference>
<accession>A0ABP8APH1</accession>
<evidence type="ECO:0000256" key="4">
    <source>
        <dbReference type="ARBA" id="ARBA00023163"/>
    </source>
</evidence>
<keyword evidence="2" id="KW-0805">Transcription regulation</keyword>
<evidence type="ECO:0000256" key="1">
    <source>
        <dbReference type="ARBA" id="ARBA00022491"/>
    </source>
</evidence>
<reference evidence="7" key="1">
    <citation type="journal article" date="2019" name="Int. J. Syst. Evol. Microbiol.">
        <title>The Global Catalogue of Microorganisms (GCM) 10K type strain sequencing project: providing services to taxonomists for standard genome sequencing and annotation.</title>
        <authorList>
            <consortium name="The Broad Institute Genomics Platform"/>
            <consortium name="The Broad Institute Genome Sequencing Center for Infectious Disease"/>
            <person name="Wu L."/>
            <person name="Ma J."/>
        </authorList>
    </citation>
    <scope>NUCLEOTIDE SEQUENCE [LARGE SCALE GENOMIC DNA]</scope>
    <source>
        <strain evidence="7">JCM 17593</strain>
    </source>
</reference>
<proteinExistence type="predicted"/>
<dbReference type="InterPro" id="IPR000843">
    <property type="entry name" value="HTH_LacI"/>
</dbReference>
<dbReference type="InterPro" id="IPR046335">
    <property type="entry name" value="LacI/GalR-like_sensor"/>
</dbReference>
<dbReference type="InterPro" id="IPR028082">
    <property type="entry name" value="Peripla_BP_I"/>
</dbReference>
<evidence type="ECO:0000256" key="3">
    <source>
        <dbReference type="ARBA" id="ARBA00023125"/>
    </source>
</evidence>
<feature type="domain" description="HTH lacI-type" evidence="5">
    <location>
        <begin position="24"/>
        <end position="78"/>
    </location>
</feature>
<keyword evidence="3 6" id="KW-0238">DNA-binding</keyword>
<dbReference type="Pfam" id="PF13377">
    <property type="entry name" value="Peripla_BP_3"/>
    <property type="match status" value="1"/>
</dbReference>
<dbReference type="EMBL" id="BAABBX010000009">
    <property type="protein sequence ID" value="GAA4187373.1"/>
    <property type="molecule type" value="Genomic_DNA"/>
</dbReference>
<comment type="caution">
    <text evidence="6">The sequence shown here is derived from an EMBL/GenBank/DDBJ whole genome shotgun (WGS) entry which is preliminary data.</text>
</comment>
<keyword evidence="4" id="KW-0804">Transcription</keyword>
<dbReference type="GO" id="GO:0003677">
    <property type="term" value="F:DNA binding"/>
    <property type="evidence" value="ECO:0007669"/>
    <property type="project" value="UniProtKB-KW"/>
</dbReference>
<keyword evidence="7" id="KW-1185">Reference proteome</keyword>
<gene>
    <name evidence="6" type="ORF">GCM10022288_12270</name>
</gene>
<name>A0ABP8APH1_9MICO</name>
<dbReference type="CDD" id="cd01392">
    <property type="entry name" value="HTH_LacI"/>
    <property type="match status" value="1"/>
</dbReference>